<evidence type="ECO:0000313" key="6">
    <source>
        <dbReference type="Proteomes" id="UP000584931"/>
    </source>
</evidence>
<dbReference type="PANTHER" id="PTHR31435:SF10">
    <property type="entry name" value="BSR4717 PROTEIN"/>
    <property type="match status" value="1"/>
</dbReference>
<evidence type="ECO:0000259" key="1">
    <source>
        <dbReference type="PROSITE" id="PS51186"/>
    </source>
</evidence>
<evidence type="ECO:0000259" key="2">
    <source>
        <dbReference type="PROSITE" id="PS51729"/>
    </source>
</evidence>
<reference evidence="3 6" key="3">
    <citation type="submission" date="2020-07" db="EMBL/GenBank/DDBJ databases">
        <title>Sequencing the genomes of 1000 actinobacteria strains.</title>
        <authorList>
            <person name="Klenk H.-P."/>
        </authorList>
    </citation>
    <scope>NUCLEOTIDE SEQUENCE [LARGE SCALE GENOMIC DNA]</scope>
    <source>
        <strain evidence="3 6">DSM 45278</strain>
    </source>
</reference>
<dbReference type="GO" id="GO:0016747">
    <property type="term" value="F:acyltransferase activity, transferring groups other than amino-acyl groups"/>
    <property type="evidence" value="ECO:0007669"/>
    <property type="project" value="InterPro"/>
</dbReference>
<reference evidence="4" key="2">
    <citation type="submission" date="2016-08" db="EMBL/GenBank/DDBJ databases">
        <authorList>
            <person name="Seilhamer J.J."/>
        </authorList>
    </citation>
    <scope>NUCLEOTIDE SEQUENCE [LARGE SCALE GENOMIC DNA]</scope>
    <source>
        <strain evidence="4">UTMC102</strain>
    </source>
</reference>
<accession>A0A1V3C7W8</accession>
<dbReference type="Gene3D" id="3.40.630.30">
    <property type="match status" value="1"/>
</dbReference>
<keyword evidence="5" id="KW-1185">Reference proteome</keyword>
<dbReference type="InterPro" id="IPR045057">
    <property type="entry name" value="Gcn5-rel_NAT"/>
</dbReference>
<dbReference type="Proteomes" id="UP000584931">
    <property type="component" value="Unassembled WGS sequence"/>
</dbReference>
<dbReference type="InterPro" id="IPR000182">
    <property type="entry name" value="GNAT_dom"/>
</dbReference>
<dbReference type="PROSITE" id="PS51186">
    <property type="entry name" value="GNAT"/>
    <property type="match status" value="1"/>
</dbReference>
<dbReference type="OrthoDB" id="5405911at2"/>
<protein>
    <submittedName>
        <fullName evidence="4">GNAT family N-acetyltransferase</fullName>
    </submittedName>
</protein>
<dbReference type="InterPro" id="IPR031165">
    <property type="entry name" value="GNAT_YJDJ"/>
</dbReference>
<name>A0A1V3C7W8_9ACTN</name>
<dbReference type="Proteomes" id="UP000189004">
    <property type="component" value="Unassembled WGS sequence"/>
</dbReference>
<dbReference type="RefSeq" id="WP_077692935.1">
    <property type="nucleotide sequence ID" value="NZ_JACCHL010000001.1"/>
</dbReference>
<accession>A0A7Z0BL25</accession>
<dbReference type="STRING" id="501010.NOSIN_23885"/>
<sequence>MDLTVVDVPERSRYEVSADGTVVGFCAYHLIDEGVYALPHVEVDSAFEGRGVASHLMRESLDHIRERGLKVVPICPFAQAYIKRNPSYADLVHEG</sequence>
<keyword evidence="4" id="KW-0808">Transferase</keyword>
<organism evidence="4 5">
    <name type="scientific">Nocardiopsis sinuspersici</name>
    <dbReference type="NCBI Taxonomy" id="501010"/>
    <lineage>
        <taxon>Bacteria</taxon>
        <taxon>Bacillati</taxon>
        <taxon>Actinomycetota</taxon>
        <taxon>Actinomycetes</taxon>
        <taxon>Streptosporangiales</taxon>
        <taxon>Nocardiopsidaceae</taxon>
        <taxon>Nocardiopsis</taxon>
    </lineage>
</organism>
<reference evidence="5" key="1">
    <citation type="submission" date="2016-08" db="EMBL/GenBank/DDBJ databases">
        <authorList>
            <person name="Tokovenko B."/>
            <person name="Kalinowski J."/>
        </authorList>
    </citation>
    <scope>NUCLEOTIDE SEQUENCE [LARGE SCALE GENOMIC DNA]</scope>
    <source>
        <strain evidence="5">UTMC102</strain>
    </source>
</reference>
<dbReference type="Pfam" id="PF14542">
    <property type="entry name" value="Acetyltransf_CG"/>
    <property type="match status" value="1"/>
</dbReference>
<dbReference type="InterPro" id="IPR016181">
    <property type="entry name" value="Acyl_CoA_acyltransferase"/>
</dbReference>
<dbReference type="PANTHER" id="PTHR31435">
    <property type="entry name" value="PROTEIN NATD1"/>
    <property type="match status" value="1"/>
</dbReference>
<dbReference type="AlphaFoldDB" id="A0A1V3C7W8"/>
<feature type="domain" description="N-acetyltransferase" evidence="1">
    <location>
        <begin position="1"/>
        <end position="95"/>
    </location>
</feature>
<evidence type="ECO:0000313" key="4">
    <source>
        <dbReference type="EMBL" id="OOC56490.1"/>
    </source>
</evidence>
<evidence type="ECO:0000313" key="5">
    <source>
        <dbReference type="Proteomes" id="UP000189004"/>
    </source>
</evidence>
<dbReference type="PROSITE" id="PS51729">
    <property type="entry name" value="GNAT_YJDJ"/>
    <property type="match status" value="1"/>
</dbReference>
<dbReference type="SUPFAM" id="SSF55729">
    <property type="entry name" value="Acyl-CoA N-acyltransferases (Nat)"/>
    <property type="match status" value="1"/>
</dbReference>
<proteinExistence type="predicted"/>
<dbReference type="EMBL" id="MCOK01000001">
    <property type="protein sequence ID" value="OOC56490.1"/>
    <property type="molecule type" value="Genomic_DNA"/>
</dbReference>
<dbReference type="EMBL" id="JACCHL010000001">
    <property type="protein sequence ID" value="NYH53117.1"/>
    <property type="molecule type" value="Genomic_DNA"/>
</dbReference>
<evidence type="ECO:0000313" key="3">
    <source>
        <dbReference type="EMBL" id="NYH53117.1"/>
    </source>
</evidence>
<feature type="domain" description="N-acetyltransferase" evidence="2">
    <location>
        <begin position="6"/>
        <end position="93"/>
    </location>
</feature>
<dbReference type="CDD" id="cd04301">
    <property type="entry name" value="NAT_SF"/>
    <property type="match status" value="1"/>
</dbReference>
<gene>
    <name evidence="3" type="ORF">HNR06_002706</name>
    <name evidence="4" type="ORF">NOSIN_23885</name>
</gene>
<comment type="caution">
    <text evidence="4">The sequence shown here is derived from an EMBL/GenBank/DDBJ whole genome shotgun (WGS) entry which is preliminary data.</text>
</comment>